<dbReference type="SMART" id="SM00387">
    <property type="entry name" value="HATPase_c"/>
    <property type="match status" value="1"/>
</dbReference>
<dbReference type="EMBL" id="CP000527">
    <property type="protein sequence ID" value="ABM27341.1"/>
    <property type="molecule type" value="Genomic_DNA"/>
</dbReference>
<evidence type="ECO:0000256" key="1">
    <source>
        <dbReference type="ARBA" id="ARBA00000085"/>
    </source>
</evidence>
<keyword evidence="3 4" id="KW-0597">Phosphoprotein</keyword>
<feature type="domain" description="Response regulatory" evidence="7">
    <location>
        <begin position="1100"/>
        <end position="1217"/>
    </location>
</feature>
<feature type="transmembrane region" description="Helical" evidence="5">
    <location>
        <begin position="296"/>
        <end position="314"/>
    </location>
</feature>
<dbReference type="Pfam" id="PF08448">
    <property type="entry name" value="PAS_4"/>
    <property type="match status" value="1"/>
</dbReference>
<dbReference type="InterPro" id="IPR003661">
    <property type="entry name" value="HisK_dim/P_dom"/>
</dbReference>
<comment type="catalytic activity">
    <reaction evidence="1">
        <text>ATP + protein L-histidine = ADP + protein N-phospho-L-histidine.</text>
        <dbReference type="EC" id="2.7.13.3"/>
    </reaction>
</comment>
<dbReference type="InterPro" id="IPR005467">
    <property type="entry name" value="His_kinase_dom"/>
</dbReference>
<evidence type="ECO:0000256" key="2">
    <source>
        <dbReference type="ARBA" id="ARBA00012438"/>
    </source>
</evidence>
<dbReference type="CDD" id="cd16922">
    <property type="entry name" value="HATPase_EvgS-ArcB-TorS-like"/>
    <property type="match status" value="1"/>
</dbReference>
<dbReference type="CDD" id="cd00082">
    <property type="entry name" value="HisKA"/>
    <property type="match status" value="1"/>
</dbReference>
<keyword evidence="5" id="KW-0472">Membrane</keyword>
<dbReference type="InterPro" id="IPR003594">
    <property type="entry name" value="HATPase_dom"/>
</dbReference>
<dbReference type="Pfam" id="PF00072">
    <property type="entry name" value="Response_reg"/>
    <property type="match status" value="1"/>
</dbReference>
<dbReference type="CDD" id="cd17546">
    <property type="entry name" value="REC_hyHK_CKI1_RcsC-like"/>
    <property type="match status" value="1"/>
</dbReference>
<reference evidence="9" key="1">
    <citation type="journal article" date="2009" name="Environ. Microbiol.">
        <title>Contribution of mobile genetic elements to Desulfovibrio vulgaris genome plasticity.</title>
        <authorList>
            <person name="Walker C.B."/>
            <person name="Stolyar S."/>
            <person name="Chivian D."/>
            <person name="Pinel N."/>
            <person name="Gabster J.A."/>
            <person name="Dehal P.S."/>
            <person name="He Z."/>
            <person name="Yang Z.K."/>
            <person name="Yen H.C."/>
            <person name="Zhou J."/>
            <person name="Wall J.D."/>
            <person name="Hazen T.C."/>
            <person name="Arkin A.P."/>
            <person name="Stahl D.A."/>
        </authorList>
    </citation>
    <scope>NUCLEOTIDE SEQUENCE [LARGE SCALE GENOMIC DNA]</scope>
    <source>
        <strain evidence="9">DP4</strain>
    </source>
</reference>
<feature type="transmembrane region" description="Helical" evidence="5">
    <location>
        <begin position="23"/>
        <end position="44"/>
    </location>
</feature>
<dbReference type="PRINTS" id="PR00344">
    <property type="entry name" value="BCTRLSENSOR"/>
</dbReference>
<evidence type="ECO:0000313" key="8">
    <source>
        <dbReference type="EMBL" id="ABM27341.1"/>
    </source>
</evidence>
<dbReference type="NCBIfam" id="TIGR00229">
    <property type="entry name" value="sensory_box"/>
    <property type="match status" value="1"/>
</dbReference>
<evidence type="ECO:0000256" key="4">
    <source>
        <dbReference type="PROSITE-ProRule" id="PRU00169"/>
    </source>
</evidence>
<dbReference type="Gene3D" id="3.30.565.10">
    <property type="entry name" value="Histidine kinase-like ATPase, C-terminal domain"/>
    <property type="match status" value="1"/>
</dbReference>
<keyword evidence="8" id="KW-0808">Transferase</keyword>
<dbReference type="KEGG" id="dvl:Dvul_0318"/>
<evidence type="ECO:0000259" key="6">
    <source>
        <dbReference type="PROSITE" id="PS50109"/>
    </source>
</evidence>
<name>A0A0H3A5N8_NITV4</name>
<evidence type="ECO:0000259" key="7">
    <source>
        <dbReference type="PROSITE" id="PS50110"/>
    </source>
</evidence>
<organism evidence="8 9">
    <name type="scientific">Nitratidesulfovibrio vulgaris (strain DP4)</name>
    <name type="common">Desulfovibrio vulgaris</name>
    <dbReference type="NCBI Taxonomy" id="391774"/>
    <lineage>
        <taxon>Bacteria</taxon>
        <taxon>Pseudomonadati</taxon>
        <taxon>Thermodesulfobacteriota</taxon>
        <taxon>Desulfovibrionia</taxon>
        <taxon>Desulfovibrionales</taxon>
        <taxon>Desulfovibrionaceae</taxon>
        <taxon>Nitratidesulfovibrio</taxon>
    </lineage>
</organism>
<keyword evidence="5" id="KW-1133">Transmembrane helix</keyword>
<protein>
    <recommendedName>
        <fullName evidence="2">histidine kinase</fullName>
        <ecNumber evidence="2">2.7.13.3</ecNumber>
    </recommendedName>
</protein>
<dbReference type="InterPro" id="IPR000014">
    <property type="entry name" value="PAS"/>
</dbReference>
<dbReference type="Proteomes" id="UP000009173">
    <property type="component" value="Chromosome"/>
</dbReference>
<evidence type="ECO:0000313" key="9">
    <source>
        <dbReference type="Proteomes" id="UP000009173"/>
    </source>
</evidence>
<evidence type="ECO:0000256" key="3">
    <source>
        <dbReference type="ARBA" id="ARBA00022553"/>
    </source>
</evidence>
<dbReference type="Gene3D" id="3.30.450.20">
    <property type="entry name" value="PAS domain"/>
    <property type="match status" value="3"/>
</dbReference>
<feature type="domain" description="Histidine kinase" evidence="6">
    <location>
        <begin position="853"/>
        <end position="1076"/>
    </location>
</feature>
<dbReference type="InterPro" id="IPR013656">
    <property type="entry name" value="PAS_4"/>
</dbReference>
<evidence type="ECO:0000256" key="5">
    <source>
        <dbReference type="SAM" id="Phobius"/>
    </source>
</evidence>
<dbReference type="AlphaFoldDB" id="A0A0H3A5N8"/>
<dbReference type="InterPro" id="IPR011006">
    <property type="entry name" value="CheY-like_superfamily"/>
</dbReference>
<dbReference type="Pfam" id="PF02518">
    <property type="entry name" value="HATPase_c"/>
    <property type="match status" value="1"/>
</dbReference>
<proteinExistence type="predicted"/>
<keyword evidence="8" id="KW-0418">Kinase</keyword>
<dbReference type="SUPFAM" id="SSF55874">
    <property type="entry name" value="ATPase domain of HSP90 chaperone/DNA topoisomerase II/histidine kinase"/>
    <property type="match status" value="1"/>
</dbReference>
<dbReference type="InterPro" id="IPR036890">
    <property type="entry name" value="HATPase_C_sf"/>
</dbReference>
<feature type="modified residue" description="4-aspartylphosphate" evidence="4">
    <location>
        <position position="1149"/>
    </location>
</feature>
<dbReference type="Pfam" id="PF00512">
    <property type="entry name" value="HisKA"/>
    <property type="match status" value="1"/>
</dbReference>
<keyword evidence="5" id="KW-0812">Transmembrane</keyword>
<dbReference type="EC" id="2.7.13.3" evidence="2"/>
<dbReference type="GO" id="GO:0000155">
    <property type="term" value="F:phosphorelay sensor kinase activity"/>
    <property type="evidence" value="ECO:0007669"/>
    <property type="project" value="InterPro"/>
</dbReference>
<dbReference type="InterPro" id="IPR001789">
    <property type="entry name" value="Sig_transdc_resp-reg_receiver"/>
</dbReference>
<dbReference type="SMART" id="SM00091">
    <property type="entry name" value="PAS"/>
    <property type="match status" value="2"/>
</dbReference>
<dbReference type="PANTHER" id="PTHR45339:SF5">
    <property type="entry name" value="HISTIDINE KINASE"/>
    <property type="match status" value="1"/>
</dbReference>
<dbReference type="InterPro" id="IPR035965">
    <property type="entry name" value="PAS-like_dom_sf"/>
</dbReference>
<dbReference type="RefSeq" id="WP_011791535.1">
    <property type="nucleotide sequence ID" value="NC_008751.1"/>
</dbReference>
<dbReference type="SUPFAM" id="SSF55785">
    <property type="entry name" value="PYP-like sensor domain (PAS domain)"/>
    <property type="match status" value="3"/>
</dbReference>
<dbReference type="FunFam" id="3.30.565.10:FF:000010">
    <property type="entry name" value="Sensor histidine kinase RcsC"/>
    <property type="match status" value="1"/>
</dbReference>
<dbReference type="SMART" id="SM00448">
    <property type="entry name" value="REC"/>
    <property type="match status" value="1"/>
</dbReference>
<dbReference type="InterPro" id="IPR004358">
    <property type="entry name" value="Sig_transdc_His_kin-like_C"/>
</dbReference>
<dbReference type="SUPFAM" id="SSF47384">
    <property type="entry name" value="Homodimeric domain of signal transducing histidine kinase"/>
    <property type="match status" value="1"/>
</dbReference>
<dbReference type="PROSITE" id="PS50109">
    <property type="entry name" value="HIS_KIN"/>
    <property type="match status" value="1"/>
</dbReference>
<dbReference type="SUPFAM" id="SSF52172">
    <property type="entry name" value="CheY-like"/>
    <property type="match status" value="1"/>
</dbReference>
<gene>
    <name evidence="8" type="ordered locus">Dvul_0318</name>
</gene>
<dbReference type="Gene3D" id="1.10.287.130">
    <property type="match status" value="1"/>
</dbReference>
<dbReference type="PANTHER" id="PTHR45339">
    <property type="entry name" value="HYBRID SIGNAL TRANSDUCTION HISTIDINE KINASE J"/>
    <property type="match status" value="1"/>
</dbReference>
<dbReference type="InterPro" id="IPR036097">
    <property type="entry name" value="HisK_dim/P_sf"/>
</dbReference>
<sequence>MIGQADKVHGRQGRASSLAQGLASLRALGLLPFAIALSILLLGISTARHIHVRYIENLETQHRRLESTATLFSERLTAILRGPETTLAFYAASHIAHPDMMPPGFGEDIPLWLEGFDGFMLLDASCTTIATPTRPFPDAVRLKTMHLCRTLLNDKDSPALIRPDAEATEGRLILARRLVNTDGVFDGIISAIMTPGHMRSPLATDGGPLVKTVADVLSLVDIDDTPLATWQRAGGPEVQGILPAHVSRQGNSGPGPSRQHLITHRHDIPGYPLRIVVGVTTDRALAEWREQSLRQGLAAAAIAFAIAALGLLALRQKRRRLVTERALAESERRYRVLVENFPESAVMLFSDDKRCMLADGAGLAAMGITANSAIGRSPQELLPAHAAPPLAEAIDNALAGDVWRGSFILGERLIELHVSPMPPLTEEESSYCLAVLRDATEAERIRRELRDSAYRLNEAQRIARLGSFEANFVTGDCVWSHELLRLVGLSPDDAPASLESFFERFAPEQRAWLETLLHGPMQGPLAVIEHSFPFRTADDRNRHGRLHLHFHRGESGMPAIGYGTMQDITELHEATIALKRSEADLNEALHIAQMASITHEHGTGTTRISSTLLHLLHAEGTGRPTVELLRQYMPSLLPLVRDGVAPPQHHQPPAGDGYRTVIPFTTVSGEQRHGQLHLRTLRDVSGNAVVTRGAIQDVTYRVSIENALRRSESSYRALADNLPNGVVLLVDPADILRVAAGQGLHSLLDSGAPCIPAPYTTILPSPLATELMPLIMSARHGTTAHREIPYGAAVFDVVALPLPGETHRTEGVAHDVMLLLQDVTSRKQWEEQMRASRDEAAAMSELKSQFVANISHEMRTPLSGILGIADVALTTEGNPALLRNYFSMVQNVAEGLLGVINDLLDFSRLEAGRMPLDKVEYDLHTTVRDALAPLAMQAERKGLALELHMQNGLPLTLRGDPLRLRQILVNLVGNAVKFTPQGTVHVDVSTGDGVTHDRECLVFTIEDTGPGIPHEKLAHIFESFAQADGSYSRQHTGSGLGLAISRHLVELQGGDIGVQSTPGEGSVFWFTLPLGDIHPARRTQRQRVDLDTRTPTTPLRILLAEDNELNREFLTIFLEEGGHSVVTACDGYEVLDILHREHVDLVLMDIQMPRMNGMEATRSIRSSGEAWSTVPVIALTAHSMAGDRDRFIAEGMSDFVGKPVDRNELHAAIARNTRHMADK</sequence>
<dbReference type="HOGENOM" id="CLU_248754_0_0_7"/>
<accession>A0A0H3A5N8</accession>
<dbReference type="Gene3D" id="3.40.50.2300">
    <property type="match status" value="1"/>
</dbReference>
<dbReference type="SMART" id="SM00388">
    <property type="entry name" value="HisKA"/>
    <property type="match status" value="1"/>
</dbReference>
<dbReference type="PROSITE" id="PS50110">
    <property type="entry name" value="RESPONSE_REGULATORY"/>
    <property type="match status" value="1"/>
</dbReference>